<protein>
    <recommendedName>
        <fullName evidence="3">Aberrant root formation protein 4</fullName>
    </recommendedName>
</protein>
<dbReference type="OMA" id="YPWVIKS"/>
<dbReference type="FunCoup" id="A0A059CQ52">
    <property type="interactions" value="1788"/>
</dbReference>
<dbReference type="GO" id="GO:1990110">
    <property type="term" value="P:callus formation"/>
    <property type="evidence" value="ECO:0007669"/>
    <property type="project" value="EnsemblPlants"/>
</dbReference>
<accession>A0A059CQ52</accession>
<dbReference type="PANTHER" id="PTHR15430">
    <property type="entry name" value="GLOMULIN"/>
    <property type="match status" value="1"/>
</dbReference>
<dbReference type="EMBL" id="KK198755">
    <property type="protein sequence ID" value="KCW80321.1"/>
    <property type="molecule type" value="Genomic_DNA"/>
</dbReference>
<reference evidence="2" key="1">
    <citation type="submission" date="2013-07" db="EMBL/GenBank/DDBJ databases">
        <title>The genome of Eucalyptus grandis.</title>
        <authorList>
            <person name="Schmutz J."/>
            <person name="Hayes R."/>
            <person name="Myburg A."/>
            <person name="Tuskan G."/>
            <person name="Grattapaglia D."/>
            <person name="Rokhsar D.S."/>
        </authorList>
    </citation>
    <scope>NUCLEOTIDE SEQUENCE</scope>
    <source>
        <tissue evidence="2">Leaf extractions</tissue>
    </source>
</reference>
<dbReference type="InterPro" id="IPR019516">
    <property type="entry name" value="Glomulin/ALF4"/>
</dbReference>
<dbReference type="STRING" id="71139.A0A059CQ52"/>
<dbReference type="KEGG" id="egr:104436996"/>
<sequence length="616" mass="67909">MSTEAAAAAAAATATDSAAALAPPPPDPPLLRRLRDILSSCAESVQSGDSYRTERSVSELTKFLGDVSAAAEDENTHEDALELLSCIYEYISSSPIDQELLDALSFELPKAVSKFSGVSRQFLTVAERIIRQFLVKCNPRDMLPILCEALDSSSEGEKINLCSYFAPPLSGLSEVLLMIKRHHFEHIKEVVPAILRVWEKVSTDADEEDSDLEDLFSRGIKIANSMQIVHQKLDGGSAEKLLALLGLYVLQMMTHVSIGVDEDVSSALRLVTELSHFLRSCHLSYIGLITGSAVDMMTITITGEEDSFWAPSPSINLGAALSVIWGDMYNEVAHNAEEDLTALKNEIRGSQTRRWQAIGMLRHVFCSATLPWRLKKHAIDFLLCITEGDISQECESETIDFSSFVPSHFAALQGIENVIMYASDAVLRKKAFDVLKRVLADIPISQRFDILKALITNCSSSSMVAILLDIVRQAMHTKTSGASSRGNVDEVFHKTPVWSADVLELVELVLRPSKGGPPSLPEQSDAVLSALNLYRFVFLSESTGKTNYTGVLSETNLKKVYNEWLLPLRTLVTGILAENRNDDDPFSCDTISALNPLELVLYRCIELVEEKLKHNL</sequence>
<dbReference type="GO" id="GO:0055105">
    <property type="term" value="F:ubiquitin-protein transferase inhibitor activity"/>
    <property type="evidence" value="ECO:0000318"/>
    <property type="project" value="GO_Central"/>
</dbReference>
<dbReference type="InterPro" id="IPR016024">
    <property type="entry name" value="ARM-type_fold"/>
</dbReference>
<dbReference type="eggNOG" id="ENOG502QQ2Z">
    <property type="taxonomic scope" value="Eukaryota"/>
</dbReference>
<gene>
    <name evidence="2" type="ORF">EUGRSUZ_C01685</name>
</gene>
<dbReference type="Pfam" id="PF08568">
    <property type="entry name" value="Kinetochor_Ybp2"/>
    <property type="match status" value="2"/>
</dbReference>
<evidence type="ECO:0000313" key="2">
    <source>
        <dbReference type="EMBL" id="KCW80321.1"/>
    </source>
</evidence>
<evidence type="ECO:0008006" key="3">
    <source>
        <dbReference type="Google" id="ProtNLM"/>
    </source>
</evidence>
<dbReference type="InParanoid" id="A0A059CQ52"/>
<dbReference type="InterPro" id="IPR013877">
    <property type="entry name" value="YAP-bd/ALF4/Glomulin"/>
</dbReference>
<dbReference type="PANTHER" id="PTHR15430:SF1">
    <property type="entry name" value="GLOMULIN"/>
    <property type="match status" value="1"/>
</dbReference>
<dbReference type="OrthoDB" id="619536at2759"/>
<dbReference type="GO" id="GO:0005634">
    <property type="term" value="C:nucleus"/>
    <property type="evidence" value="ECO:0007669"/>
    <property type="project" value="EnsemblPlants"/>
</dbReference>
<feature type="region of interest" description="Disordered" evidence="1">
    <location>
        <begin position="1"/>
        <end position="26"/>
    </location>
</feature>
<name>A0A059CQ52_EUCGR</name>
<evidence type="ECO:0000256" key="1">
    <source>
        <dbReference type="SAM" id="MobiDB-lite"/>
    </source>
</evidence>
<proteinExistence type="predicted"/>
<feature type="compositionally biased region" description="Low complexity" evidence="1">
    <location>
        <begin position="1"/>
        <end position="21"/>
    </location>
</feature>
<dbReference type="AlphaFoldDB" id="A0A059CQ52"/>
<dbReference type="GO" id="GO:0005737">
    <property type="term" value="C:cytoplasm"/>
    <property type="evidence" value="ECO:0000318"/>
    <property type="project" value="GO_Central"/>
</dbReference>
<organism evidence="2">
    <name type="scientific">Eucalyptus grandis</name>
    <name type="common">Flooded gum</name>
    <dbReference type="NCBI Taxonomy" id="71139"/>
    <lineage>
        <taxon>Eukaryota</taxon>
        <taxon>Viridiplantae</taxon>
        <taxon>Streptophyta</taxon>
        <taxon>Embryophyta</taxon>
        <taxon>Tracheophyta</taxon>
        <taxon>Spermatophyta</taxon>
        <taxon>Magnoliopsida</taxon>
        <taxon>eudicotyledons</taxon>
        <taxon>Gunneridae</taxon>
        <taxon>Pentapetalae</taxon>
        <taxon>rosids</taxon>
        <taxon>malvids</taxon>
        <taxon>Myrtales</taxon>
        <taxon>Myrtaceae</taxon>
        <taxon>Myrtoideae</taxon>
        <taxon>Eucalypteae</taxon>
        <taxon>Eucalyptus</taxon>
    </lineage>
</organism>
<dbReference type="SUPFAM" id="SSF48371">
    <property type="entry name" value="ARM repeat"/>
    <property type="match status" value="1"/>
</dbReference>
<dbReference type="Gramene" id="KCW80321">
    <property type="protein sequence ID" value="KCW80321"/>
    <property type="gene ID" value="EUGRSUZ_C01685"/>
</dbReference>